<dbReference type="AlphaFoldDB" id="A0A9W8A0K8"/>
<evidence type="ECO:0000256" key="1">
    <source>
        <dbReference type="SAM" id="MobiDB-lite"/>
    </source>
</evidence>
<dbReference type="GO" id="GO:0003700">
    <property type="term" value="F:DNA-binding transcription factor activity"/>
    <property type="evidence" value="ECO:0007669"/>
    <property type="project" value="InterPro"/>
</dbReference>
<accession>A0A9W8A0K8</accession>
<dbReference type="Proteomes" id="UP001150538">
    <property type="component" value="Unassembled WGS sequence"/>
</dbReference>
<feature type="compositionally biased region" description="Low complexity" evidence="1">
    <location>
        <begin position="451"/>
        <end position="470"/>
    </location>
</feature>
<sequence>MSLRRLPQVAFRRLVPAITTVPSTVDDQLKQYLEKHGHINLKQALEASQAKNSGPNPNILSLLGSAGKIPASHQTYQPEDRMYATQEMAITEGITTAINNAQNAQVKALGSDWETLVAALKAANVNNDAAITDDKSKRKIAKATSISSSRQKGEDNNAAKVVKEDKRVALDESMLSDSDAHHEDDASLSDLSAIERRREQNRRAQKKFRQKDKVRQKEIKWKAQQYDIMEQETKRFKTENDNLRQERDILRMVMKSFGIEVPKGIEKIISNTSSATDSPTKSVSEATNSETSSMAQTPANHSPENFPDLTPVETPMMSALSDPSITAEPSQPHRIDQRFNTTALFDPALSALFENSLAASAPELTQSMSASVPVSSSASSNTSQFGMMPKNEPLMTSPIGAVTDYSPPQYTDDSLALLDAFLNQSDTDLNSGMPLFSGIDTAVGQDPASWSMISPDSSNTSTSTTSLSSFDSRKRSYQDAMLG</sequence>
<keyword evidence="4" id="KW-1185">Reference proteome</keyword>
<feature type="region of interest" description="Disordered" evidence="1">
    <location>
        <begin position="447"/>
        <end position="483"/>
    </location>
</feature>
<evidence type="ECO:0000313" key="4">
    <source>
        <dbReference type="Proteomes" id="UP001150538"/>
    </source>
</evidence>
<dbReference type="SUPFAM" id="SSF57959">
    <property type="entry name" value="Leucine zipper domain"/>
    <property type="match status" value="1"/>
</dbReference>
<dbReference type="OrthoDB" id="5575552at2759"/>
<feature type="region of interest" description="Disordered" evidence="1">
    <location>
        <begin position="270"/>
        <end position="313"/>
    </location>
</feature>
<dbReference type="CDD" id="cd14686">
    <property type="entry name" value="bZIP"/>
    <property type="match status" value="1"/>
</dbReference>
<dbReference type="InterPro" id="IPR046347">
    <property type="entry name" value="bZIP_sf"/>
</dbReference>
<proteinExistence type="predicted"/>
<gene>
    <name evidence="3" type="ORF">H4219_002679</name>
</gene>
<comment type="caution">
    <text evidence="3">The sequence shown here is derived from an EMBL/GenBank/DDBJ whole genome shotgun (WGS) entry which is preliminary data.</text>
</comment>
<dbReference type="Gene3D" id="1.20.5.170">
    <property type="match status" value="1"/>
</dbReference>
<organism evidence="3 4">
    <name type="scientific">Mycoemilia scoparia</name>
    <dbReference type="NCBI Taxonomy" id="417184"/>
    <lineage>
        <taxon>Eukaryota</taxon>
        <taxon>Fungi</taxon>
        <taxon>Fungi incertae sedis</taxon>
        <taxon>Zoopagomycota</taxon>
        <taxon>Kickxellomycotina</taxon>
        <taxon>Kickxellomycetes</taxon>
        <taxon>Kickxellales</taxon>
        <taxon>Kickxellaceae</taxon>
        <taxon>Mycoemilia</taxon>
    </lineage>
</organism>
<reference evidence="3" key="1">
    <citation type="submission" date="2022-07" db="EMBL/GenBank/DDBJ databases">
        <title>Phylogenomic reconstructions and comparative analyses of Kickxellomycotina fungi.</title>
        <authorList>
            <person name="Reynolds N.K."/>
            <person name="Stajich J.E."/>
            <person name="Barry K."/>
            <person name="Grigoriev I.V."/>
            <person name="Crous P."/>
            <person name="Smith M.E."/>
        </authorList>
    </citation>
    <scope>NUCLEOTIDE SEQUENCE</scope>
    <source>
        <strain evidence="3">NBRC 100468</strain>
    </source>
</reference>
<feature type="compositionally biased region" description="Polar residues" evidence="1">
    <location>
        <begin position="270"/>
        <end position="303"/>
    </location>
</feature>
<feature type="region of interest" description="Disordered" evidence="1">
    <location>
        <begin position="134"/>
        <end position="165"/>
    </location>
</feature>
<feature type="region of interest" description="Disordered" evidence="1">
    <location>
        <begin position="174"/>
        <end position="193"/>
    </location>
</feature>
<dbReference type="EMBL" id="JANBPU010000049">
    <property type="protein sequence ID" value="KAJ1918282.1"/>
    <property type="molecule type" value="Genomic_DNA"/>
</dbReference>
<feature type="domain" description="BZIP" evidence="2">
    <location>
        <begin position="196"/>
        <end position="211"/>
    </location>
</feature>
<name>A0A9W8A0K8_9FUNG</name>
<feature type="compositionally biased region" description="Basic and acidic residues" evidence="1">
    <location>
        <begin position="151"/>
        <end position="165"/>
    </location>
</feature>
<evidence type="ECO:0000313" key="3">
    <source>
        <dbReference type="EMBL" id="KAJ1918282.1"/>
    </source>
</evidence>
<protein>
    <recommendedName>
        <fullName evidence="2">BZIP domain-containing protein</fullName>
    </recommendedName>
</protein>
<dbReference type="InterPro" id="IPR004827">
    <property type="entry name" value="bZIP"/>
</dbReference>
<dbReference type="PROSITE" id="PS00036">
    <property type="entry name" value="BZIP_BASIC"/>
    <property type="match status" value="1"/>
</dbReference>
<evidence type="ECO:0000259" key="2">
    <source>
        <dbReference type="PROSITE" id="PS00036"/>
    </source>
</evidence>